<feature type="non-terminal residue" evidence="1">
    <location>
        <position position="1"/>
    </location>
</feature>
<name>A0ACA9SD71_9GLOM</name>
<dbReference type="Proteomes" id="UP000789920">
    <property type="component" value="Unassembled WGS sequence"/>
</dbReference>
<comment type="caution">
    <text evidence="1">The sequence shown here is derived from an EMBL/GenBank/DDBJ whole genome shotgun (WGS) entry which is preliminary data.</text>
</comment>
<keyword evidence="2" id="KW-1185">Reference proteome</keyword>
<feature type="non-terminal residue" evidence="1">
    <location>
        <position position="281"/>
    </location>
</feature>
<reference evidence="1" key="1">
    <citation type="submission" date="2021-06" db="EMBL/GenBank/DDBJ databases">
        <authorList>
            <person name="Kallberg Y."/>
            <person name="Tangrot J."/>
            <person name="Rosling A."/>
        </authorList>
    </citation>
    <scope>NUCLEOTIDE SEQUENCE</scope>
    <source>
        <strain evidence="1">MA461A</strain>
    </source>
</reference>
<organism evidence="1 2">
    <name type="scientific">Racocetra persica</name>
    <dbReference type="NCBI Taxonomy" id="160502"/>
    <lineage>
        <taxon>Eukaryota</taxon>
        <taxon>Fungi</taxon>
        <taxon>Fungi incertae sedis</taxon>
        <taxon>Mucoromycota</taxon>
        <taxon>Glomeromycotina</taxon>
        <taxon>Glomeromycetes</taxon>
        <taxon>Diversisporales</taxon>
        <taxon>Gigasporaceae</taxon>
        <taxon>Racocetra</taxon>
    </lineage>
</organism>
<evidence type="ECO:0000313" key="2">
    <source>
        <dbReference type="Proteomes" id="UP000789920"/>
    </source>
</evidence>
<proteinExistence type="predicted"/>
<evidence type="ECO:0000313" key="1">
    <source>
        <dbReference type="EMBL" id="CAG8835272.1"/>
    </source>
</evidence>
<protein>
    <submittedName>
        <fullName evidence="1">20965_t:CDS:1</fullName>
    </submittedName>
</protein>
<dbReference type="EMBL" id="CAJVQC010111473">
    <property type="protein sequence ID" value="CAG8835272.1"/>
    <property type="molecule type" value="Genomic_DNA"/>
</dbReference>
<sequence length="281" mass="33190">PLLDLINEAHQKNNVGNTAEAISDQDQHVYDMNDVHQAISQFLASYIFELLENADHTGRTIPDINSKICYEFASSSNCFAYKHNKCQDWHIKPTPTILYNHLLLLCLQYTVMRKMLVLYHRRLLKDDQSKNVLRQHRYWAENHLNDMRNDLFNLTDKVWLKNGFNSGKDFGVMLKCMFVLQQLRHKWDFNKFRWVVNKPFEVKKTPLIGFEYDQKRLCYVSLGKRLYSFFYCHNFNKVIEAINHATVFIRYAIGHIREVCIMDAPKSLGDLTSLIEFTISL</sequence>
<gene>
    <name evidence="1" type="ORF">RPERSI_LOCUS29487</name>
</gene>
<accession>A0ACA9SD71</accession>